<dbReference type="PANTHER" id="PTHR24273">
    <property type="entry name" value="FI04643P-RELATED"/>
    <property type="match status" value="1"/>
</dbReference>
<dbReference type="InterPro" id="IPR003410">
    <property type="entry name" value="HYR_dom"/>
</dbReference>
<protein>
    <recommendedName>
        <fullName evidence="2">HYR domain-containing protein</fullName>
    </recommendedName>
</protein>
<dbReference type="InterPro" id="IPR011050">
    <property type="entry name" value="Pectin_lyase_fold/virulence"/>
</dbReference>
<accession>A0AAT9GHQ6</accession>
<organism evidence="3">
    <name type="scientific">Sediminibacterium sp. KACHI17</name>
    <dbReference type="NCBI Taxonomy" id="1751071"/>
    <lineage>
        <taxon>Bacteria</taxon>
        <taxon>Pseudomonadati</taxon>
        <taxon>Bacteroidota</taxon>
        <taxon>Chitinophagia</taxon>
        <taxon>Chitinophagales</taxon>
        <taxon>Chitinophagaceae</taxon>
        <taxon>Sediminibacterium</taxon>
    </lineage>
</organism>
<dbReference type="PANTHER" id="PTHR24273:SF32">
    <property type="entry name" value="HYALIN"/>
    <property type="match status" value="1"/>
</dbReference>
<proteinExistence type="predicted"/>
<name>A0AAT9GHQ6_9BACT</name>
<dbReference type="InterPro" id="IPR026444">
    <property type="entry name" value="Secre_tail"/>
</dbReference>
<evidence type="ECO:0000313" key="3">
    <source>
        <dbReference type="EMBL" id="BFG70162.1"/>
    </source>
</evidence>
<dbReference type="Gene3D" id="2.160.20.10">
    <property type="entry name" value="Single-stranded right-handed beta-helix, Pectin lyase-like"/>
    <property type="match status" value="1"/>
</dbReference>
<dbReference type="InterPro" id="IPR012334">
    <property type="entry name" value="Pectin_lyas_fold"/>
</dbReference>
<dbReference type="NCBIfam" id="TIGR04183">
    <property type="entry name" value="Por_Secre_tail"/>
    <property type="match status" value="1"/>
</dbReference>
<dbReference type="PROSITE" id="PS50825">
    <property type="entry name" value="HYR"/>
    <property type="match status" value="1"/>
</dbReference>
<feature type="domain" description="HYR" evidence="2">
    <location>
        <begin position="426"/>
        <end position="525"/>
    </location>
</feature>
<reference evidence="3" key="1">
    <citation type="submission" date="2024-02" db="EMBL/GenBank/DDBJ databases">
        <title>Sediminibacterium planktonica sp. nov. and Sediminibacterium longus sp. nov., isolated from surface lake and river water.</title>
        <authorList>
            <person name="Watanabe K."/>
            <person name="Takemine S."/>
            <person name="Ishii Y."/>
            <person name="Ogata Y."/>
            <person name="Shindo C."/>
            <person name="Suda W."/>
        </authorList>
    </citation>
    <scope>NUCLEOTIDE SEQUENCE</scope>
    <source>
        <strain evidence="3">KACHI17</strain>
    </source>
</reference>
<gene>
    <name evidence="3" type="ORF">KACHI17_10430</name>
</gene>
<keyword evidence="1" id="KW-0677">Repeat</keyword>
<dbReference type="EMBL" id="AP029612">
    <property type="protein sequence ID" value="BFG70162.1"/>
    <property type="molecule type" value="Genomic_DNA"/>
</dbReference>
<dbReference type="AlphaFoldDB" id="A0AAT9GHQ6"/>
<dbReference type="SUPFAM" id="SSF51126">
    <property type="entry name" value="Pectin lyase-like"/>
    <property type="match status" value="1"/>
</dbReference>
<sequence length="976" mass="102134">MTLFVSAQTHYYVAVTGSNTNDGLSPASAKATINGALAAAIAGDVINVTPGTYTEKININKQGIKLVSTEGANLTFINPSTAAGVGTVSIATGINNVTIGQSGRGFTITGFDGNGSVETGAIYLTGAHQNIRIEGNNIVANGEHGLGSNNNTAIDNIIINDNIFSGKTFIGNEPGGCGFSTQFTTGNNVPRQLVVLGGGATVTNSKNVIFTNNKVVGITGGYNSASGCFQGNTQVTIDVIGATISGNIFDGITSNGSNLRTRGAATNISCNTFYNRNLGANATHLFLFDQDPLTGANPSSITGILEANAFPNGGAAFTSGYIAGNSGTYFIYRDATQAANVNQLLGNTLSIANGSSALASLPTLFGFGVVSDINTCGAIVPLPTPTASAFCNSNIVSITSDAHSSNFFPVGTTKVIWTVTDIHGNTDTASQLVTVIDNQNPTIHPVQPVVSCANATGSYTLPVLNVSDNCGIASVNYVVSGATNRTGVGMDATGVFNIGVSTVTFTATDIHGNSRTYSFDVTINAASAATYSVSSPDAFCNQLSLNAAVSAGASYNWTFAGTTVSTQAVLNLGLTNADGNYQLLITDANGCVSSPATYQYQKQTFAGNYTLLATNKLSLGVGNKVVSGSVGVSGANGKASFERNSSVASSGSFVKAPIIIRDGSNINLASLVYGRALVTLPAMQNNTVSTRNLSNYTVNRNVAVTLSANYNNLTVRKGADVVLSGNTFGQINIEEGARVRFTQTVLNIGELNIQEGTQNNFTTARFASGTSVRLSSKIQIAGNTRINPDQHKVTFYLGDLNKDDERFSVKGSNVQFTGNVYVPNGMIRLSGEQKGWSNNNNTTVSMTGFFIAEEIESNTPNVVWNSYTCGTQPVYVANGWTSSQFVTEDDKKQDEPFAVQVMGNPSTSFFTLKLVSQRPQAIQLRVTDATGRMVEGRANNQPNSTIQIGHNYAPGTYFVELMQGNDRKVVQLMKIR</sequence>
<evidence type="ECO:0000256" key="1">
    <source>
        <dbReference type="ARBA" id="ARBA00022737"/>
    </source>
</evidence>
<evidence type="ECO:0000259" key="2">
    <source>
        <dbReference type="PROSITE" id="PS50825"/>
    </source>
</evidence>